<keyword evidence="1" id="KW-0472">Membrane</keyword>
<evidence type="ECO:0000313" key="2">
    <source>
        <dbReference type="EMBL" id="UTW10884.1"/>
    </source>
</evidence>
<organism evidence="2 3">
    <name type="scientific">Marinobacterium rhizophilum</name>
    <dbReference type="NCBI Taxonomy" id="420402"/>
    <lineage>
        <taxon>Bacteria</taxon>
        <taxon>Pseudomonadati</taxon>
        <taxon>Pseudomonadota</taxon>
        <taxon>Gammaproteobacteria</taxon>
        <taxon>Oceanospirillales</taxon>
        <taxon>Oceanospirillaceae</taxon>
        <taxon>Marinobacterium</taxon>
    </lineage>
</organism>
<feature type="transmembrane region" description="Helical" evidence="1">
    <location>
        <begin position="58"/>
        <end position="79"/>
    </location>
</feature>
<feature type="transmembrane region" description="Helical" evidence="1">
    <location>
        <begin position="100"/>
        <end position="124"/>
    </location>
</feature>
<sequence length="226" mass="25130">MTFEYIRQSLFFFRRHFGTIARIQLPFIIGLNLLGLLLESGIEADSSQMHTGTGLLMLLNLTLLPVYWGATILFLQSAVDSRPLSAFQAVALSLKYWRRLLITYLLSGFAVTLGLMLLIVPGIYVGVRLVFADYICLLEDKKPVASLRQSWGESEAYFGLLLKGLLIIFGGLFLIEAPILLLAEKAGFSNPTFEGLLSVAFDLMGTLVTIYGFRIYSLMRSESTPA</sequence>
<keyword evidence="1" id="KW-0812">Transmembrane</keyword>
<evidence type="ECO:0000256" key="1">
    <source>
        <dbReference type="SAM" id="Phobius"/>
    </source>
</evidence>
<accession>A0ABY5HFI1</accession>
<gene>
    <name evidence="2" type="ORF">KDW95_16595</name>
</gene>
<dbReference type="RefSeq" id="WP_255852940.1">
    <property type="nucleotide sequence ID" value="NZ_CP073347.1"/>
</dbReference>
<feature type="transmembrane region" description="Helical" evidence="1">
    <location>
        <begin position="195"/>
        <end position="216"/>
    </location>
</feature>
<proteinExistence type="predicted"/>
<dbReference type="Pfam" id="PF06790">
    <property type="entry name" value="UPF0259"/>
    <property type="match status" value="1"/>
</dbReference>
<keyword evidence="3" id="KW-1185">Reference proteome</keyword>
<feature type="transmembrane region" description="Helical" evidence="1">
    <location>
        <begin position="156"/>
        <end position="183"/>
    </location>
</feature>
<evidence type="ECO:0000313" key="3">
    <source>
        <dbReference type="Proteomes" id="UP001058461"/>
    </source>
</evidence>
<dbReference type="EMBL" id="CP073347">
    <property type="protein sequence ID" value="UTW10884.1"/>
    <property type="molecule type" value="Genomic_DNA"/>
</dbReference>
<protein>
    <recommendedName>
        <fullName evidence="4">Glycerophosphoryl diester phosphodiesterase membrane domain-containing protein</fullName>
    </recommendedName>
</protein>
<name>A0ABY5HFI1_9GAMM</name>
<evidence type="ECO:0008006" key="4">
    <source>
        <dbReference type="Google" id="ProtNLM"/>
    </source>
</evidence>
<dbReference type="Proteomes" id="UP001058461">
    <property type="component" value="Chromosome"/>
</dbReference>
<reference evidence="2" key="1">
    <citation type="submission" date="2021-04" db="EMBL/GenBank/DDBJ databases">
        <title>Oceanospirillales bacteria with DddD are important DMSP degraders in coastal seawater.</title>
        <authorList>
            <person name="Liu J."/>
        </authorList>
    </citation>
    <scope>NUCLEOTIDE SEQUENCE</scope>
    <source>
        <strain evidence="2">D13-1</strain>
    </source>
</reference>
<feature type="transmembrane region" description="Helical" evidence="1">
    <location>
        <begin position="20"/>
        <end position="38"/>
    </location>
</feature>
<keyword evidence="1" id="KW-1133">Transmembrane helix</keyword>